<evidence type="ECO:0000313" key="2">
    <source>
        <dbReference type="Proteomes" id="UP000622797"/>
    </source>
</evidence>
<keyword evidence="2" id="KW-1185">Reference proteome</keyword>
<name>A0A8H4T6V3_9HYPO</name>
<protein>
    <submittedName>
        <fullName evidence="1">Uncharacterized protein</fullName>
    </submittedName>
</protein>
<organism evidence="1 2">
    <name type="scientific">Fusarium sarcochroum</name>
    <dbReference type="NCBI Taxonomy" id="1208366"/>
    <lineage>
        <taxon>Eukaryota</taxon>
        <taxon>Fungi</taxon>
        <taxon>Dikarya</taxon>
        <taxon>Ascomycota</taxon>
        <taxon>Pezizomycotina</taxon>
        <taxon>Sordariomycetes</taxon>
        <taxon>Hypocreomycetidae</taxon>
        <taxon>Hypocreales</taxon>
        <taxon>Nectriaceae</taxon>
        <taxon>Fusarium</taxon>
        <taxon>Fusarium lateritium species complex</taxon>
    </lineage>
</organism>
<comment type="caution">
    <text evidence="1">The sequence shown here is derived from an EMBL/GenBank/DDBJ whole genome shotgun (WGS) entry which is preliminary data.</text>
</comment>
<sequence length="376" mass="43071">MLFAALHYDWSTGKGMQTFESTFLHHKVEAIQSINKWITSGHPQLITSIVRHIATLCFIEPNPYEFEHVQEHEDEELTDRYFLLILSIYTRHVSRLMETFFSGHRPQVYHTATPGKIDTLSRPLNHVERNCNLPLKLLSLRLMPFFSKPVPLGVTLGWVNGRDTIDKLRNITESLDMMYARPDVDHDEVTFAMACTNCVASQLHVDQVASHIASFCYTEDGSAQRGREITRKPLDQELHTTWCGLYIASSIYTHHVLGLREPSGKTSRDYLTHILKKALNNHLAVMGDGQSMSDQLLLWEIILGAISAKEDHQRDGQGHDTSAVVFFREAIWKWNRAARIGDWSVAKAILMRLAWPEFHASEDSMRQIWEEACCNS</sequence>
<dbReference type="Proteomes" id="UP000622797">
    <property type="component" value="Unassembled WGS sequence"/>
</dbReference>
<evidence type="ECO:0000313" key="1">
    <source>
        <dbReference type="EMBL" id="KAF4952395.1"/>
    </source>
</evidence>
<accession>A0A8H4T6V3</accession>
<dbReference type="EMBL" id="JABEXW010000883">
    <property type="protein sequence ID" value="KAF4952395.1"/>
    <property type="molecule type" value="Genomic_DNA"/>
</dbReference>
<proteinExistence type="predicted"/>
<gene>
    <name evidence="1" type="ORF">FSARC_12652</name>
</gene>
<reference evidence="1" key="2">
    <citation type="submission" date="2020-05" db="EMBL/GenBank/DDBJ databases">
        <authorList>
            <person name="Kim H.-S."/>
            <person name="Proctor R.H."/>
            <person name="Brown D.W."/>
        </authorList>
    </citation>
    <scope>NUCLEOTIDE SEQUENCE</scope>
    <source>
        <strain evidence="1">NRRL 20472</strain>
    </source>
</reference>
<reference evidence="1" key="1">
    <citation type="journal article" date="2020" name="BMC Genomics">
        <title>Correction to: Identification and distribution of gene clusters required for synthesis of sphingolipid metabolism inhibitors in diverse species of the filamentous fungus Fusarium.</title>
        <authorList>
            <person name="Kim H.S."/>
            <person name="Lohmar J.M."/>
            <person name="Busman M."/>
            <person name="Brown D.W."/>
            <person name="Naumann T.A."/>
            <person name="Divon H.H."/>
            <person name="Lysoe E."/>
            <person name="Uhlig S."/>
            <person name="Proctor R.H."/>
        </authorList>
    </citation>
    <scope>NUCLEOTIDE SEQUENCE</scope>
    <source>
        <strain evidence="1">NRRL 20472</strain>
    </source>
</reference>
<dbReference type="AlphaFoldDB" id="A0A8H4T6V3"/>
<dbReference type="OrthoDB" id="5419315at2759"/>